<gene>
    <name evidence="2" type="ORF">SELMODRAFT_413254</name>
</gene>
<evidence type="ECO:0000313" key="2">
    <source>
        <dbReference type="EMBL" id="EFJ26144.1"/>
    </source>
</evidence>
<dbReference type="Gramene" id="EFJ26144">
    <property type="protein sequence ID" value="EFJ26144"/>
    <property type="gene ID" value="SELMODRAFT_413254"/>
</dbReference>
<dbReference type="EMBL" id="GL377585">
    <property type="protein sequence ID" value="EFJ26144.1"/>
    <property type="molecule type" value="Genomic_DNA"/>
</dbReference>
<evidence type="ECO:0000256" key="1">
    <source>
        <dbReference type="SAM" id="MobiDB-lite"/>
    </source>
</evidence>
<dbReference type="KEGG" id="smo:SELMODRAFT_413254"/>
<protein>
    <submittedName>
        <fullName evidence="2">Uncharacterized protein</fullName>
    </submittedName>
</protein>
<feature type="region of interest" description="Disordered" evidence="1">
    <location>
        <begin position="97"/>
        <end position="124"/>
    </location>
</feature>
<dbReference type="InParanoid" id="D8RNV0"/>
<accession>D8RNV0</accession>
<dbReference type="AlphaFoldDB" id="D8RNV0"/>
<evidence type="ECO:0000313" key="3">
    <source>
        <dbReference type="Proteomes" id="UP000001514"/>
    </source>
</evidence>
<dbReference type="HOGENOM" id="CLU_1470590_0_0_1"/>
<proteinExistence type="predicted"/>
<keyword evidence="3" id="KW-1185">Reference proteome</keyword>
<feature type="compositionally biased region" description="Polar residues" evidence="1">
    <location>
        <begin position="102"/>
        <end position="124"/>
    </location>
</feature>
<dbReference type="Proteomes" id="UP000001514">
    <property type="component" value="Unassembled WGS sequence"/>
</dbReference>
<reference evidence="2 3" key="1">
    <citation type="journal article" date="2011" name="Science">
        <title>The Selaginella genome identifies genetic changes associated with the evolution of vascular plants.</title>
        <authorList>
            <person name="Banks J.A."/>
            <person name="Nishiyama T."/>
            <person name="Hasebe M."/>
            <person name="Bowman J.L."/>
            <person name="Gribskov M."/>
            <person name="dePamphilis C."/>
            <person name="Albert V.A."/>
            <person name="Aono N."/>
            <person name="Aoyama T."/>
            <person name="Ambrose B.A."/>
            <person name="Ashton N.W."/>
            <person name="Axtell M.J."/>
            <person name="Barker E."/>
            <person name="Barker M.S."/>
            <person name="Bennetzen J.L."/>
            <person name="Bonawitz N.D."/>
            <person name="Chapple C."/>
            <person name="Cheng C."/>
            <person name="Correa L.G."/>
            <person name="Dacre M."/>
            <person name="DeBarry J."/>
            <person name="Dreyer I."/>
            <person name="Elias M."/>
            <person name="Engstrom E.M."/>
            <person name="Estelle M."/>
            <person name="Feng L."/>
            <person name="Finet C."/>
            <person name="Floyd S.K."/>
            <person name="Frommer W.B."/>
            <person name="Fujita T."/>
            <person name="Gramzow L."/>
            <person name="Gutensohn M."/>
            <person name="Harholt J."/>
            <person name="Hattori M."/>
            <person name="Heyl A."/>
            <person name="Hirai T."/>
            <person name="Hiwatashi Y."/>
            <person name="Ishikawa M."/>
            <person name="Iwata M."/>
            <person name="Karol K.G."/>
            <person name="Koehler B."/>
            <person name="Kolukisaoglu U."/>
            <person name="Kubo M."/>
            <person name="Kurata T."/>
            <person name="Lalonde S."/>
            <person name="Li K."/>
            <person name="Li Y."/>
            <person name="Litt A."/>
            <person name="Lyons E."/>
            <person name="Manning G."/>
            <person name="Maruyama T."/>
            <person name="Michael T.P."/>
            <person name="Mikami K."/>
            <person name="Miyazaki S."/>
            <person name="Morinaga S."/>
            <person name="Murata T."/>
            <person name="Mueller-Roeber B."/>
            <person name="Nelson D.R."/>
            <person name="Obara M."/>
            <person name="Oguri Y."/>
            <person name="Olmstead R.G."/>
            <person name="Onodera N."/>
            <person name="Petersen B.L."/>
            <person name="Pils B."/>
            <person name="Prigge M."/>
            <person name="Rensing S.A."/>
            <person name="Riano-Pachon D.M."/>
            <person name="Roberts A.W."/>
            <person name="Sato Y."/>
            <person name="Scheller H.V."/>
            <person name="Schulz B."/>
            <person name="Schulz C."/>
            <person name="Shakirov E.V."/>
            <person name="Shibagaki N."/>
            <person name="Shinohara N."/>
            <person name="Shippen D.E."/>
            <person name="Soerensen I."/>
            <person name="Sotooka R."/>
            <person name="Sugimoto N."/>
            <person name="Sugita M."/>
            <person name="Sumikawa N."/>
            <person name="Tanurdzic M."/>
            <person name="Theissen G."/>
            <person name="Ulvskov P."/>
            <person name="Wakazuki S."/>
            <person name="Weng J.K."/>
            <person name="Willats W.W."/>
            <person name="Wipf D."/>
            <person name="Wolf P.G."/>
            <person name="Yang L."/>
            <person name="Zimmer A.D."/>
            <person name="Zhu Q."/>
            <person name="Mitros T."/>
            <person name="Hellsten U."/>
            <person name="Loque D."/>
            <person name="Otillar R."/>
            <person name="Salamov A."/>
            <person name="Schmutz J."/>
            <person name="Shapiro H."/>
            <person name="Lindquist E."/>
            <person name="Lucas S."/>
            <person name="Rokhsar D."/>
            <person name="Grigoriev I.V."/>
        </authorList>
    </citation>
    <scope>NUCLEOTIDE SEQUENCE [LARGE SCALE GENOMIC DNA]</scope>
</reference>
<sequence length="184" mass="20551">MSLGFLKVVVVVLPREVPSSLIYLVFHAIDEPAKDTLQNHATLQMERSVDFPFLAIGDECGSTLVLLHLFDAYTNEEVVKMEGPMFLRSDFATCKRPRNSKLDNTPLSTQDSTSPNSHVKQSNSSLYKVDNPVLESQVTLARTSCRIYITFCIGYDPELAANSIGIYASKYLQGRQGYAHRAEE</sequence>
<name>D8RNV0_SELML</name>
<organism evidence="3">
    <name type="scientific">Selaginella moellendorffii</name>
    <name type="common">Spikemoss</name>
    <dbReference type="NCBI Taxonomy" id="88036"/>
    <lineage>
        <taxon>Eukaryota</taxon>
        <taxon>Viridiplantae</taxon>
        <taxon>Streptophyta</taxon>
        <taxon>Embryophyta</taxon>
        <taxon>Tracheophyta</taxon>
        <taxon>Lycopodiopsida</taxon>
        <taxon>Selaginellales</taxon>
        <taxon>Selaginellaceae</taxon>
        <taxon>Selaginella</taxon>
    </lineage>
</organism>